<organism evidence="3 4">
    <name type="scientific">Aeromonas sobria</name>
    <dbReference type="NCBI Taxonomy" id="646"/>
    <lineage>
        <taxon>Bacteria</taxon>
        <taxon>Pseudomonadati</taxon>
        <taxon>Pseudomonadota</taxon>
        <taxon>Gammaproteobacteria</taxon>
        <taxon>Aeromonadales</taxon>
        <taxon>Aeromonadaceae</taxon>
        <taxon>Aeromonas</taxon>
    </lineage>
</organism>
<keyword evidence="4" id="KW-1185">Reference proteome</keyword>
<dbReference type="RefSeq" id="WP_101324496.1">
    <property type="nucleotide sequence ID" value="NZ_NQMM01000026.1"/>
</dbReference>
<proteinExistence type="predicted"/>
<evidence type="ECO:0000313" key="4">
    <source>
        <dbReference type="Proteomes" id="UP000233467"/>
    </source>
</evidence>
<sequence length="155" mass="17718">MKTPFNILIVEDNANKVESIKSLLQELELKLQFIVACDYVLTPAEAITFLKKNKYQFLILDMSLPAYSEESHTIGSLSGKQILQTMKHKKIDVPTVILTQWDIFGHHENTISLEGLRNELLAKFKKILLGVVFWDSANESWKDDMACFIKGVMND</sequence>
<dbReference type="Proteomes" id="UP000233467">
    <property type="component" value="Unassembled WGS sequence"/>
</dbReference>
<dbReference type="AlphaFoldDB" id="A0A2N3J0L0"/>
<evidence type="ECO:0000313" key="3">
    <source>
        <dbReference type="EMBL" id="PKQ78967.1"/>
    </source>
</evidence>
<feature type="domain" description="Response regulatory" evidence="2">
    <location>
        <begin position="6"/>
        <end position="137"/>
    </location>
</feature>
<reference evidence="3 4" key="1">
    <citation type="journal article" date="2017" name="Front. Microbiol.">
        <title>Strong Genomic and Phenotypic Heterogeneity in the Aeromonas sobria Species Complex.</title>
        <authorList>
            <person name="Gauthier J."/>
            <person name="Vincent A.T."/>
            <person name="Charette S.J."/>
            <person name="Derome N."/>
        </authorList>
    </citation>
    <scope>NUCLEOTIDE SEQUENCE [LARGE SCALE GENOMIC DNA]</scope>
    <source>
        <strain evidence="3 4">TM18</strain>
    </source>
</reference>
<dbReference type="EMBL" id="NQMM01000026">
    <property type="protein sequence ID" value="PKQ78967.1"/>
    <property type="molecule type" value="Genomic_DNA"/>
</dbReference>
<feature type="modified residue" description="4-aspartylphosphate" evidence="1">
    <location>
        <position position="61"/>
    </location>
</feature>
<protein>
    <submittedName>
        <fullName evidence="3">Response regulator</fullName>
    </submittedName>
</protein>
<comment type="caution">
    <text evidence="3">The sequence shown here is derived from an EMBL/GenBank/DDBJ whole genome shotgun (WGS) entry which is preliminary data.</text>
</comment>
<dbReference type="Gene3D" id="3.40.50.2300">
    <property type="match status" value="1"/>
</dbReference>
<dbReference type="SUPFAM" id="SSF52172">
    <property type="entry name" value="CheY-like"/>
    <property type="match status" value="1"/>
</dbReference>
<dbReference type="InterPro" id="IPR011006">
    <property type="entry name" value="CheY-like_superfamily"/>
</dbReference>
<dbReference type="GO" id="GO:0000160">
    <property type="term" value="P:phosphorelay signal transduction system"/>
    <property type="evidence" value="ECO:0007669"/>
    <property type="project" value="InterPro"/>
</dbReference>
<name>A0A2N3J0L0_AERSO</name>
<evidence type="ECO:0000259" key="2">
    <source>
        <dbReference type="PROSITE" id="PS50110"/>
    </source>
</evidence>
<keyword evidence="1" id="KW-0597">Phosphoprotein</keyword>
<accession>A0A2N3J0L0</accession>
<evidence type="ECO:0000256" key="1">
    <source>
        <dbReference type="PROSITE-ProRule" id="PRU00169"/>
    </source>
</evidence>
<dbReference type="InterPro" id="IPR001789">
    <property type="entry name" value="Sig_transdc_resp-reg_receiver"/>
</dbReference>
<dbReference type="PROSITE" id="PS50110">
    <property type="entry name" value="RESPONSE_REGULATORY"/>
    <property type="match status" value="1"/>
</dbReference>
<gene>
    <name evidence="3" type="ORF">CJP16_09440</name>
</gene>